<keyword evidence="2" id="KW-1185">Reference proteome</keyword>
<dbReference type="InParanoid" id="A0A2P6MYB2"/>
<organism evidence="1 2">
    <name type="scientific">Planoprotostelium fungivorum</name>
    <dbReference type="NCBI Taxonomy" id="1890364"/>
    <lineage>
        <taxon>Eukaryota</taxon>
        <taxon>Amoebozoa</taxon>
        <taxon>Evosea</taxon>
        <taxon>Variosea</taxon>
        <taxon>Cavosteliida</taxon>
        <taxon>Cavosteliaceae</taxon>
        <taxon>Planoprotostelium</taxon>
    </lineage>
</organism>
<evidence type="ECO:0000313" key="2">
    <source>
        <dbReference type="Proteomes" id="UP000241769"/>
    </source>
</evidence>
<dbReference type="Proteomes" id="UP000241769">
    <property type="component" value="Unassembled WGS sequence"/>
</dbReference>
<accession>A0A2P6MYB2</accession>
<comment type="caution">
    <text evidence="1">The sequence shown here is derived from an EMBL/GenBank/DDBJ whole genome shotgun (WGS) entry which is preliminary data.</text>
</comment>
<gene>
    <name evidence="1" type="ORF">PROFUN_14939</name>
</gene>
<name>A0A2P6MYB2_9EUKA</name>
<evidence type="ECO:0000313" key="1">
    <source>
        <dbReference type="EMBL" id="PRP76711.1"/>
    </source>
</evidence>
<dbReference type="OrthoDB" id="1668230at2759"/>
<protein>
    <submittedName>
        <fullName evidence="1">Uncharacterized protein</fullName>
    </submittedName>
</protein>
<sequence length="190" mass="21300">MPRSVDDANQCVTDVLAFLASFHSLGYVHRDLMAKCFGVQEWVMDRAKSIPPDAFHHDGFTFQHDLQMFGKMLGEIGEELSNSAAYKFGVFLQKKGHYKNITNAVNGWRSLDPIEYKEEQQLLVASYVEDLRKIWGNSGCCNWGNYLDLVLCLTVVPTVSLCFTNIASLSSHSSFTLPEVVSPAAKMQLL</sequence>
<dbReference type="EMBL" id="MDYQ01000306">
    <property type="protein sequence ID" value="PRP76711.1"/>
    <property type="molecule type" value="Genomic_DNA"/>
</dbReference>
<dbReference type="AlphaFoldDB" id="A0A2P6MYB2"/>
<reference evidence="1 2" key="1">
    <citation type="journal article" date="2018" name="Genome Biol. Evol.">
        <title>Multiple Roots of Fruiting Body Formation in Amoebozoa.</title>
        <authorList>
            <person name="Hillmann F."/>
            <person name="Forbes G."/>
            <person name="Novohradska S."/>
            <person name="Ferling I."/>
            <person name="Riege K."/>
            <person name="Groth M."/>
            <person name="Westermann M."/>
            <person name="Marz M."/>
            <person name="Spaller T."/>
            <person name="Winckler T."/>
            <person name="Schaap P."/>
            <person name="Glockner G."/>
        </authorList>
    </citation>
    <scope>NUCLEOTIDE SEQUENCE [LARGE SCALE GENOMIC DNA]</scope>
    <source>
        <strain evidence="1 2">Jena</strain>
    </source>
</reference>
<proteinExistence type="predicted"/>